<evidence type="ECO:0000256" key="4">
    <source>
        <dbReference type="ARBA" id="ARBA00022777"/>
    </source>
</evidence>
<accession>A0A433RPW7</accession>
<evidence type="ECO:0000256" key="5">
    <source>
        <dbReference type="ARBA" id="ARBA00022840"/>
    </source>
</evidence>
<keyword evidence="4 6" id="KW-0418">Kinase</keyword>
<dbReference type="InterPro" id="IPR002139">
    <property type="entry name" value="Ribo/fructo_kinase"/>
</dbReference>
<feature type="domain" description="Carbohydrate kinase PfkB" evidence="7">
    <location>
        <begin position="1"/>
        <end position="283"/>
    </location>
</feature>
<dbReference type="PRINTS" id="PR00990">
    <property type="entry name" value="RIBOKINASE"/>
</dbReference>
<dbReference type="GO" id="GO:0008865">
    <property type="term" value="F:fructokinase activity"/>
    <property type="evidence" value="ECO:0007669"/>
    <property type="project" value="UniProtKB-ARBA"/>
</dbReference>
<evidence type="ECO:0000313" key="9">
    <source>
        <dbReference type="Proteomes" id="UP000288623"/>
    </source>
</evidence>
<dbReference type="PANTHER" id="PTHR43085">
    <property type="entry name" value="HEXOKINASE FAMILY MEMBER"/>
    <property type="match status" value="1"/>
</dbReference>
<evidence type="ECO:0000256" key="3">
    <source>
        <dbReference type="ARBA" id="ARBA00022741"/>
    </source>
</evidence>
<dbReference type="CDD" id="cd01167">
    <property type="entry name" value="bac_FRK"/>
    <property type="match status" value="1"/>
</dbReference>
<dbReference type="GO" id="GO:0005524">
    <property type="term" value="F:ATP binding"/>
    <property type="evidence" value="ECO:0007669"/>
    <property type="project" value="UniProtKB-KW"/>
</dbReference>
<dbReference type="Gene3D" id="3.40.1190.20">
    <property type="match status" value="1"/>
</dbReference>
<dbReference type="InterPro" id="IPR011611">
    <property type="entry name" value="PfkB_dom"/>
</dbReference>
<keyword evidence="3" id="KW-0547">Nucleotide-binding</keyword>
<protein>
    <recommendedName>
        <fullName evidence="7">Carbohydrate kinase PfkB domain-containing protein</fullName>
    </recommendedName>
</protein>
<dbReference type="InterPro" id="IPR029056">
    <property type="entry name" value="Ribokinase-like"/>
</dbReference>
<dbReference type="Pfam" id="PF00294">
    <property type="entry name" value="PfkB"/>
    <property type="match status" value="1"/>
</dbReference>
<organism evidence="8 9">
    <name type="scientific">Candidatus Kurthia intestinigallinarum</name>
    <dbReference type="NCBI Taxonomy" id="1562256"/>
    <lineage>
        <taxon>Bacteria</taxon>
        <taxon>Bacillati</taxon>
        <taxon>Bacillota</taxon>
        <taxon>Bacilli</taxon>
        <taxon>Bacillales</taxon>
        <taxon>Caryophanaceae</taxon>
        <taxon>Kurthia</taxon>
    </lineage>
</organism>
<dbReference type="PROSITE" id="PS00584">
    <property type="entry name" value="PFKB_KINASES_2"/>
    <property type="match status" value="1"/>
</dbReference>
<sequence>MTKILTFGEALIDMLPLDDTNTVYEKCAGGAPANVAVGIAKLGGNAAFMTTVGNDANGRFLTDTCASYGVDTTSMFTTDKAHTGMAFVTLENGERSFDFIVQPSADQFLSVATVREAKAAFDGVTIFHYGSLSCTQESTKQATITAIKQAKAQGALISYDPNLRLNLWQNEALARETILDMWQYADIVKISEEEHAFLGELPTCKLLVITQGEKGCIVQTAARSFHVPGYAASVVDTTGAGDAFVAAMLQSIVEQRSLEEIFARANKAGAMAVTRKGAMTGLPMAEEL</sequence>
<evidence type="ECO:0000313" key="8">
    <source>
        <dbReference type="EMBL" id="RUS52453.1"/>
    </source>
</evidence>
<keyword evidence="2 6" id="KW-0808">Transferase</keyword>
<dbReference type="SUPFAM" id="SSF53613">
    <property type="entry name" value="Ribokinase-like"/>
    <property type="match status" value="1"/>
</dbReference>
<dbReference type="EMBL" id="JTFC01000042">
    <property type="protein sequence ID" value="RUS52453.1"/>
    <property type="molecule type" value="Genomic_DNA"/>
</dbReference>
<dbReference type="RefSeq" id="WP_126991786.1">
    <property type="nucleotide sequence ID" value="NZ_JTFC01000042.1"/>
</dbReference>
<dbReference type="PROSITE" id="PS00583">
    <property type="entry name" value="PFKB_KINASES_1"/>
    <property type="match status" value="1"/>
</dbReference>
<gene>
    <name evidence="8" type="ORF">QI30_16955</name>
</gene>
<dbReference type="Proteomes" id="UP000288623">
    <property type="component" value="Unassembled WGS sequence"/>
</dbReference>
<keyword evidence="9" id="KW-1185">Reference proteome</keyword>
<dbReference type="PANTHER" id="PTHR43085:SF1">
    <property type="entry name" value="PSEUDOURIDINE KINASE-RELATED"/>
    <property type="match status" value="1"/>
</dbReference>
<dbReference type="GO" id="GO:0006000">
    <property type="term" value="P:fructose metabolic process"/>
    <property type="evidence" value="ECO:0007669"/>
    <property type="project" value="UniProtKB-ARBA"/>
</dbReference>
<name>A0A433RPW7_9BACL</name>
<dbReference type="InterPro" id="IPR002173">
    <property type="entry name" value="Carboh/pur_kinase_PfkB_CS"/>
</dbReference>
<comment type="caution">
    <text evidence="8">The sequence shown here is derived from an EMBL/GenBank/DDBJ whole genome shotgun (WGS) entry which is preliminary data.</text>
</comment>
<keyword evidence="5" id="KW-0067">ATP-binding</keyword>
<dbReference type="InterPro" id="IPR050306">
    <property type="entry name" value="PfkB_Carbo_kinase"/>
</dbReference>
<evidence type="ECO:0000256" key="2">
    <source>
        <dbReference type="ARBA" id="ARBA00022679"/>
    </source>
</evidence>
<dbReference type="AlphaFoldDB" id="A0A433RPW7"/>
<evidence type="ECO:0000256" key="6">
    <source>
        <dbReference type="RuleBase" id="RU003704"/>
    </source>
</evidence>
<dbReference type="OrthoDB" id="9813569at2"/>
<evidence type="ECO:0000259" key="7">
    <source>
        <dbReference type="Pfam" id="PF00294"/>
    </source>
</evidence>
<comment type="similarity">
    <text evidence="1 6">Belongs to the carbohydrate kinase PfkB family.</text>
</comment>
<reference evidence="8 9" key="1">
    <citation type="submission" date="2014-11" db="EMBL/GenBank/DDBJ databases">
        <title>Genome sequence and analysis of novel Kurthia sp.</title>
        <authorList>
            <person name="Lawson J.N."/>
            <person name="Gonzalez J.E."/>
            <person name="Rinauldi L."/>
            <person name="Xuan Z."/>
            <person name="Firman A."/>
            <person name="Shaddox L."/>
            <person name="Trudeau A."/>
            <person name="Shah S."/>
            <person name="Reiman D."/>
        </authorList>
    </citation>
    <scope>NUCLEOTIDE SEQUENCE [LARGE SCALE GENOMIC DNA]</scope>
    <source>
        <strain evidence="8 9">3B1D</strain>
    </source>
</reference>
<proteinExistence type="inferred from homology"/>
<evidence type="ECO:0000256" key="1">
    <source>
        <dbReference type="ARBA" id="ARBA00010688"/>
    </source>
</evidence>